<proteinExistence type="predicted"/>
<keyword evidence="2" id="KW-1185">Reference proteome</keyword>
<evidence type="ECO:0000313" key="2">
    <source>
        <dbReference type="Proteomes" id="UP001374535"/>
    </source>
</evidence>
<dbReference type="Proteomes" id="UP001374535">
    <property type="component" value="Chromosome 1"/>
</dbReference>
<gene>
    <name evidence="1" type="ORF">V8G54_004828</name>
</gene>
<dbReference type="AlphaFoldDB" id="A0AAQ3SGG8"/>
<accession>A0AAQ3SGG8</accession>
<protein>
    <submittedName>
        <fullName evidence="1">Uncharacterized protein</fullName>
    </submittedName>
</protein>
<reference evidence="1 2" key="1">
    <citation type="journal article" date="2023" name="Life. Sci Alliance">
        <title>Evolutionary insights into 3D genome organization and epigenetic landscape of Vigna mungo.</title>
        <authorList>
            <person name="Junaid A."/>
            <person name="Singh B."/>
            <person name="Bhatia S."/>
        </authorList>
    </citation>
    <scope>NUCLEOTIDE SEQUENCE [LARGE SCALE GENOMIC DNA]</scope>
    <source>
        <strain evidence="1">Urdbean</strain>
    </source>
</reference>
<sequence>MHEYKMLYEELIRAGISSLCFFFVFGYAKFSYTDSHLCSLIFIFLSLLELISPSIIENHAPVLATWVVPKALRRNTPEKSYPFSFFGISYQWRPWPHPSNISYIYGKTFIELHARLYATPCTTASEIELPQCSCRSSLLGNARSVSRFKDTKIPLYATVAGDATNIYSVGSFIHVCILLGCKAAIAHVISQYNCDLSSDLPSFEAV</sequence>
<dbReference type="EMBL" id="CP144700">
    <property type="protein sequence ID" value="WVZ26284.1"/>
    <property type="molecule type" value="Genomic_DNA"/>
</dbReference>
<name>A0AAQ3SGG8_VIGMU</name>
<evidence type="ECO:0000313" key="1">
    <source>
        <dbReference type="EMBL" id="WVZ26284.1"/>
    </source>
</evidence>
<organism evidence="1 2">
    <name type="scientific">Vigna mungo</name>
    <name type="common">Black gram</name>
    <name type="synonym">Phaseolus mungo</name>
    <dbReference type="NCBI Taxonomy" id="3915"/>
    <lineage>
        <taxon>Eukaryota</taxon>
        <taxon>Viridiplantae</taxon>
        <taxon>Streptophyta</taxon>
        <taxon>Embryophyta</taxon>
        <taxon>Tracheophyta</taxon>
        <taxon>Spermatophyta</taxon>
        <taxon>Magnoliopsida</taxon>
        <taxon>eudicotyledons</taxon>
        <taxon>Gunneridae</taxon>
        <taxon>Pentapetalae</taxon>
        <taxon>rosids</taxon>
        <taxon>fabids</taxon>
        <taxon>Fabales</taxon>
        <taxon>Fabaceae</taxon>
        <taxon>Papilionoideae</taxon>
        <taxon>50 kb inversion clade</taxon>
        <taxon>NPAAA clade</taxon>
        <taxon>indigoferoid/millettioid clade</taxon>
        <taxon>Phaseoleae</taxon>
        <taxon>Vigna</taxon>
    </lineage>
</organism>